<proteinExistence type="predicted"/>
<keyword evidence="1" id="KW-0812">Transmembrane</keyword>
<evidence type="ECO:0000256" key="2">
    <source>
        <dbReference type="SAM" id="SignalP"/>
    </source>
</evidence>
<protein>
    <recommendedName>
        <fullName evidence="5">Variable surface protein Vir35</fullName>
    </recommendedName>
</protein>
<accession>A0A0J9WC80</accession>
<organism evidence="3 4">
    <name type="scientific">Plasmodium vivax North Korean</name>
    <dbReference type="NCBI Taxonomy" id="1035514"/>
    <lineage>
        <taxon>Eukaryota</taxon>
        <taxon>Sar</taxon>
        <taxon>Alveolata</taxon>
        <taxon>Apicomplexa</taxon>
        <taxon>Aconoidasida</taxon>
        <taxon>Haemosporida</taxon>
        <taxon>Plasmodiidae</taxon>
        <taxon>Plasmodium</taxon>
        <taxon>Plasmodium (Plasmodium)</taxon>
    </lineage>
</organism>
<dbReference type="EMBL" id="KQ235474">
    <property type="protein sequence ID" value="KMZ98418.1"/>
    <property type="molecule type" value="Genomic_DNA"/>
</dbReference>
<dbReference type="AlphaFoldDB" id="A0A0J9WC80"/>
<evidence type="ECO:0000256" key="1">
    <source>
        <dbReference type="SAM" id="Phobius"/>
    </source>
</evidence>
<evidence type="ECO:0000313" key="3">
    <source>
        <dbReference type="EMBL" id="KMZ98418.1"/>
    </source>
</evidence>
<evidence type="ECO:0000313" key="4">
    <source>
        <dbReference type="Proteomes" id="UP000053239"/>
    </source>
</evidence>
<sequence>MKDSLKLVVLLKFFTFMFLIWNPENDVCRLGKDLKTKFKHDRSSNNSFNRLLAKHEYKEGLDNLKLGENLLDYETPPNINNEEDDTSTYAHLKKRRPINLYSYKKDYESRYSKKTGLAKLDCYCEKKIFDKIDHIHILAKSMSNDKKGFRKAIDKKYGMIFILLFLFPLIGLIPQLLSIGYGEDGSYEKSVLGLLKIPAEAPRSISAILIITNFIALFAIIYILIKFTKYKKLKARKGKMSPKEYYCFCKDLYMNK</sequence>
<keyword evidence="1" id="KW-1133">Transmembrane helix</keyword>
<feature type="signal peptide" evidence="2">
    <location>
        <begin position="1"/>
        <end position="19"/>
    </location>
</feature>
<dbReference type="InterPro" id="IPR022139">
    <property type="entry name" value="Fam-L/Fam-M-like_plasmodium"/>
</dbReference>
<evidence type="ECO:0008006" key="5">
    <source>
        <dbReference type="Google" id="ProtNLM"/>
    </source>
</evidence>
<gene>
    <name evidence="3" type="ORF">PVNG_04362</name>
</gene>
<feature type="transmembrane region" description="Helical" evidence="1">
    <location>
        <begin position="201"/>
        <end position="225"/>
    </location>
</feature>
<reference evidence="3 4" key="1">
    <citation type="submission" date="2011-09" db="EMBL/GenBank/DDBJ databases">
        <title>The Genome Sequence of Plasmodium vivax North Korean.</title>
        <authorList>
            <consortium name="The Broad Institute Genome Sequencing Platform"/>
            <consortium name="The Broad Institute Genome Sequencing Center for Infectious Disease"/>
            <person name="Neafsey D."/>
            <person name="Carlton J."/>
            <person name="Barnwell J."/>
            <person name="Collins W."/>
            <person name="Escalante A."/>
            <person name="Mullikin J."/>
            <person name="Saul A."/>
            <person name="Guigo R."/>
            <person name="Camara F."/>
            <person name="Young S.K."/>
            <person name="Zeng Q."/>
            <person name="Gargeya S."/>
            <person name="Fitzgerald M."/>
            <person name="Haas B."/>
            <person name="Abouelleil A."/>
            <person name="Alvarado L."/>
            <person name="Arachchi H.M."/>
            <person name="Berlin A."/>
            <person name="Brown A."/>
            <person name="Chapman S.B."/>
            <person name="Chen Z."/>
            <person name="Dunbar C."/>
            <person name="Freedman E."/>
            <person name="Gearin G."/>
            <person name="Gellesch M."/>
            <person name="Goldberg J."/>
            <person name="Griggs A."/>
            <person name="Gujja S."/>
            <person name="Heiman D."/>
            <person name="Howarth C."/>
            <person name="Larson L."/>
            <person name="Lui A."/>
            <person name="MacDonald P.J.P."/>
            <person name="Montmayeur A."/>
            <person name="Murphy C."/>
            <person name="Neiman D."/>
            <person name="Pearson M."/>
            <person name="Priest M."/>
            <person name="Roberts A."/>
            <person name="Saif S."/>
            <person name="Shea T."/>
            <person name="Shenoy N."/>
            <person name="Sisk P."/>
            <person name="Stolte C."/>
            <person name="Sykes S."/>
            <person name="Wortman J."/>
            <person name="Nusbaum C."/>
            <person name="Birren B."/>
        </authorList>
    </citation>
    <scope>NUCLEOTIDE SEQUENCE [LARGE SCALE GENOMIC DNA]</scope>
    <source>
        <strain evidence="3 4">North Korean</strain>
    </source>
</reference>
<keyword evidence="2" id="KW-0732">Signal</keyword>
<name>A0A0J9WC80_PLAVI</name>
<feature type="chain" id="PRO_5005325188" description="Variable surface protein Vir35" evidence="2">
    <location>
        <begin position="20"/>
        <end position="256"/>
    </location>
</feature>
<dbReference type="OrthoDB" id="10336033at2759"/>
<dbReference type="Pfam" id="PF12420">
    <property type="entry name" value="DUF3671"/>
    <property type="match status" value="1"/>
</dbReference>
<keyword evidence="1" id="KW-0472">Membrane</keyword>
<dbReference type="Proteomes" id="UP000053239">
    <property type="component" value="Unassembled WGS sequence"/>
</dbReference>
<feature type="transmembrane region" description="Helical" evidence="1">
    <location>
        <begin position="157"/>
        <end position="181"/>
    </location>
</feature>